<keyword evidence="5" id="KW-0479">Metal-binding</keyword>
<dbReference type="GO" id="GO:0005507">
    <property type="term" value="F:copper ion binding"/>
    <property type="evidence" value="ECO:0007669"/>
    <property type="project" value="TreeGrafter"/>
</dbReference>
<dbReference type="InterPro" id="IPR038371">
    <property type="entry name" value="Cu_polyphenol_OxRdtase_sf"/>
</dbReference>
<evidence type="ECO:0000256" key="9">
    <source>
        <dbReference type="ARBA" id="ARBA00047989"/>
    </source>
</evidence>
<dbReference type="Pfam" id="PF02578">
    <property type="entry name" value="Cu-oxidase_4"/>
    <property type="match status" value="1"/>
</dbReference>
<dbReference type="RefSeq" id="WP_095680767.1">
    <property type="nucleotide sequence ID" value="NZ_CP016768.2"/>
</dbReference>
<dbReference type="GO" id="GO:0016787">
    <property type="term" value="F:hydrolase activity"/>
    <property type="evidence" value="ECO:0007669"/>
    <property type="project" value="UniProtKB-KW"/>
</dbReference>
<dbReference type="PANTHER" id="PTHR30616">
    <property type="entry name" value="UNCHARACTERIZED PROTEIN YFIH"/>
    <property type="match status" value="1"/>
</dbReference>
<comment type="similarity">
    <text evidence="3">Belongs to the purine nucleoside phosphorylase YfiH/LACC1 family.</text>
</comment>
<evidence type="ECO:0000256" key="4">
    <source>
        <dbReference type="ARBA" id="ARBA00022679"/>
    </source>
</evidence>
<keyword evidence="8" id="KW-0186">Copper</keyword>
<dbReference type="CDD" id="cd16833">
    <property type="entry name" value="YfiH"/>
    <property type="match status" value="1"/>
</dbReference>
<evidence type="ECO:0000313" key="13">
    <source>
        <dbReference type="Proteomes" id="UP000217153"/>
    </source>
</evidence>
<dbReference type="KEGG" id="abam:B1s21122_03790"/>
<dbReference type="Gene3D" id="3.60.140.10">
    <property type="entry name" value="CNF1/YfiH-like putative cysteine hydrolases"/>
    <property type="match status" value="1"/>
</dbReference>
<organism evidence="12 13">
    <name type="scientific">Candidatus Nanopelagicus limnae</name>
    <dbReference type="NCBI Taxonomy" id="1884634"/>
    <lineage>
        <taxon>Bacteria</taxon>
        <taxon>Bacillati</taxon>
        <taxon>Actinomycetota</taxon>
        <taxon>Actinomycetes</taxon>
        <taxon>Candidatus Nanopelagicales</taxon>
        <taxon>Candidatus Nanopelagicaceae</taxon>
        <taxon>Candidatus Nanopelagicus</taxon>
    </lineage>
</organism>
<evidence type="ECO:0000256" key="10">
    <source>
        <dbReference type="ARBA" id="ARBA00048968"/>
    </source>
</evidence>
<proteinExistence type="inferred from homology"/>
<evidence type="ECO:0000256" key="1">
    <source>
        <dbReference type="ARBA" id="ARBA00000553"/>
    </source>
</evidence>
<dbReference type="InterPro" id="IPR003730">
    <property type="entry name" value="Cu_polyphenol_OxRdtase"/>
</dbReference>
<dbReference type="EMBL" id="CP016768">
    <property type="protein sequence ID" value="ASY09458.1"/>
    <property type="molecule type" value="Genomic_DNA"/>
</dbReference>
<comment type="catalytic activity">
    <reaction evidence="11">
        <text>S-methyl-5'-thioadenosine + phosphate = 5-(methylsulfanyl)-alpha-D-ribose 1-phosphate + adenine</text>
        <dbReference type="Rhea" id="RHEA:11852"/>
        <dbReference type="ChEBI" id="CHEBI:16708"/>
        <dbReference type="ChEBI" id="CHEBI:17509"/>
        <dbReference type="ChEBI" id="CHEBI:43474"/>
        <dbReference type="ChEBI" id="CHEBI:58533"/>
        <dbReference type="EC" id="2.4.2.28"/>
    </reaction>
    <physiologicalReaction direction="left-to-right" evidence="11">
        <dbReference type="Rhea" id="RHEA:11853"/>
    </physiologicalReaction>
</comment>
<keyword evidence="13" id="KW-1185">Reference proteome</keyword>
<dbReference type="GO" id="GO:0017061">
    <property type="term" value="F:S-methyl-5-thioadenosine phosphorylase activity"/>
    <property type="evidence" value="ECO:0007669"/>
    <property type="project" value="UniProtKB-EC"/>
</dbReference>
<accession>A0A249JY47</accession>
<evidence type="ECO:0000256" key="6">
    <source>
        <dbReference type="ARBA" id="ARBA00022801"/>
    </source>
</evidence>
<comment type="catalytic activity">
    <reaction evidence="1">
        <text>inosine + phosphate = alpha-D-ribose 1-phosphate + hypoxanthine</text>
        <dbReference type="Rhea" id="RHEA:27646"/>
        <dbReference type="ChEBI" id="CHEBI:17368"/>
        <dbReference type="ChEBI" id="CHEBI:17596"/>
        <dbReference type="ChEBI" id="CHEBI:43474"/>
        <dbReference type="ChEBI" id="CHEBI:57720"/>
        <dbReference type="EC" id="2.4.2.1"/>
    </reaction>
    <physiologicalReaction direction="left-to-right" evidence="1">
        <dbReference type="Rhea" id="RHEA:27647"/>
    </physiologicalReaction>
</comment>
<keyword evidence="6" id="KW-0378">Hydrolase</keyword>
<dbReference type="SUPFAM" id="SSF64438">
    <property type="entry name" value="CNF1/YfiH-like putative cysteine hydrolases"/>
    <property type="match status" value="1"/>
</dbReference>
<name>A0A249JY47_9ACTN</name>
<protein>
    <submittedName>
        <fullName evidence="12">Laccase domain-containing protein</fullName>
    </submittedName>
</protein>
<sequence>MARLLFTARQFGSLADPVSSGNIERLSKLLAKPIQIMTQDHGNQVSVIEQSISAPVADAIVSNNKEIALVVRVADCLPLLLYSTNVIAAVHVGRKGLMNQVAVNAVAEMKKLGAKDITGVVGPHICGKCYEVGADIFAEVTAAYPATFKKQNHLDLYAGLVSQLPEVKLSNVNLCTKENTDYFSYRAHGEGGRQVGVISL</sequence>
<keyword evidence="7" id="KW-0862">Zinc</keyword>
<evidence type="ECO:0000256" key="11">
    <source>
        <dbReference type="ARBA" id="ARBA00049893"/>
    </source>
</evidence>
<comment type="function">
    <text evidence="2">Purine nucleoside enzyme that catalyzes the phosphorolysis of adenosine and inosine nucleosides, yielding D-ribose 1-phosphate and the respective free bases, adenine and hypoxanthine. Also catalyzes the phosphorolysis of S-methyl-5'-thioadenosine into adenine and S-methyl-5-thio-alpha-D-ribose 1-phosphate. Also has adenosine deaminase activity.</text>
</comment>
<reference evidence="13" key="1">
    <citation type="submission" date="2016-10" db="EMBL/GenBank/DDBJ databases">
        <title>High microdiversification within the ubiquitous acI lineage of Actinobacteria.</title>
        <authorList>
            <person name="Neuenschwander S.M."/>
            <person name="Salcher M."/>
            <person name="Ghai R."/>
            <person name="Pernthaler J."/>
        </authorList>
    </citation>
    <scope>NUCLEOTIDE SEQUENCE [LARGE SCALE GENOMIC DNA]</scope>
</reference>
<dbReference type="Proteomes" id="UP000217153">
    <property type="component" value="Chromosome"/>
</dbReference>
<evidence type="ECO:0000256" key="8">
    <source>
        <dbReference type="ARBA" id="ARBA00023008"/>
    </source>
</evidence>
<evidence type="ECO:0000313" key="12">
    <source>
        <dbReference type="EMBL" id="ASY09458.1"/>
    </source>
</evidence>
<evidence type="ECO:0000256" key="3">
    <source>
        <dbReference type="ARBA" id="ARBA00007353"/>
    </source>
</evidence>
<dbReference type="OrthoDB" id="4279at2"/>
<evidence type="ECO:0000256" key="2">
    <source>
        <dbReference type="ARBA" id="ARBA00003215"/>
    </source>
</evidence>
<dbReference type="PANTHER" id="PTHR30616:SF2">
    <property type="entry name" value="PURINE NUCLEOSIDE PHOSPHORYLASE LACC1"/>
    <property type="match status" value="1"/>
</dbReference>
<evidence type="ECO:0000256" key="7">
    <source>
        <dbReference type="ARBA" id="ARBA00022833"/>
    </source>
</evidence>
<comment type="catalytic activity">
    <reaction evidence="9">
        <text>adenosine + H2O + H(+) = inosine + NH4(+)</text>
        <dbReference type="Rhea" id="RHEA:24408"/>
        <dbReference type="ChEBI" id="CHEBI:15377"/>
        <dbReference type="ChEBI" id="CHEBI:15378"/>
        <dbReference type="ChEBI" id="CHEBI:16335"/>
        <dbReference type="ChEBI" id="CHEBI:17596"/>
        <dbReference type="ChEBI" id="CHEBI:28938"/>
        <dbReference type="EC" id="3.5.4.4"/>
    </reaction>
    <physiologicalReaction direction="left-to-right" evidence="9">
        <dbReference type="Rhea" id="RHEA:24409"/>
    </physiologicalReaction>
</comment>
<dbReference type="InterPro" id="IPR011324">
    <property type="entry name" value="Cytotoxic_necrot_fac-like_cat"/>
</dbReference>
<comment type="catalytic activity">
    <reaction evidence="10">
        <text>adenosine + phosphate = alpha-D-ribose 1-phosphate + adenine</text>
        <dbReference type="Rhea" id="RHEA:27642"/>
        <dbReference type="ChEBI" id="CHEBI:16335"/>
        <dbReference type="ChEBI" id="CHEBI:16708"/>
        <dbReference type="ChEBI" id="CHEBI:43474"/>
        <dbReference type="ChEBI" id="CHEBI:57720"/>
        <dbReference type="EC" id="2.4.2.1"/>
    </reaction>
    <physiologicalReaction direction="left-to-right" evidence="10">
        <dbReference type="Rhea" id="RHEA:27643"/>
    </physiologicalReaction>
</comment>
<evidence type="ECO:0000256" key="5">
    <source>
        <dbReference type="ARBA" id="ARBA00022723"/>
    </source>
</evidence>
<dbReference type="AlphaFoldDB" id="A0A249JY47"/>
<keyword evidence="4" id="KW-0808">Transferase</keyword>
<gene>
    <name evidence="12" type="ORF">B1s21122_03790</name>
</gene>